<evidence type="ECO:0000313" key="3">
    <source>
        <dbReference type="EMBL" id="BAU71574.1"/>
    </source>
</evidence>
<dbReference type="EMBL" id="LC125928">
    <property type="protein sequence ID" value="BAU71574.1"/>
    <property type="molecule type" value="Genomic_DNA"/>
</dbReference>
<dbReference type="CDD" id="cd03809">
    <property type="entry name" value="GT4_MtfB-like"/>
    <property type="match status" value="1"/>
</dbReference>
<dbReference type="RefSeq" id="WP_077783474.1">
    <property type="nucleotide sequence ID" value="NZ_BFHD01000052.1"/>
</dbReference>
<accession>A0A146IDZ1</accession>
<dbReference type="Pfam" id="PF00534">
    <property type="entry name" value="Glycos_transf_1"/>
    <property type="match status" value="1"/>
</dbReference>
<dbReference type="AlphaFoldDB" id="A0A146IDZ1"/>
<evidence type="ECO:0000259" key="2">
    <source>
        <dbReference type="Pfam" id="PF00534"/>
    </source>
</evidence>
<dbReference type="Gene3D" id="3.40.50.2000">
    <property type="entry name" value="Glycogen Phosphorylase B"/>
    <property type="match status" value="2"/>
</dbReference>
<evidence type="ECO:0000256" key="1">
    <source>
        <dbReference type="ARBA" id="ARBA00022679"/>
    </source>
</evidence>
<feature type="domain" description="Glycosyl transferase family 1" evidence="2">
    <location>
        <begin position="183"/>
        <end position="307"/>
    </location>
</feature>
<reference evidence="3" key="1">
    <citation type="journal article" date="2016" name="Front. Microbiol.">
        <title>Six Novel O Genotypes from Shiga Toxin-Producing Escherichia coli.</title>
        <authorList>
            <person name="Iguchi A."/>
            <person name="Iyoda S."/>
            <person name="Seto K."/>
            <person name="Nishii H."/>
            <person name="Ohnishi M."/>
            <person name="Mekata H."/>
            <person name="Ogura Y."/>
            <person name="Hayashi T."/>
        </authorList>
    </citation>
    <scope>NUCLEOTIDE SEQUENCE</scope>
    <source>
        <strain evidence="3">102755</strain>
    </source>
</reference>
<dbReference type="GO" id="GO:0016757">
    <property type="term" value="F:glycosyltransferase activity"/>
    <property type="evidence" value="ECO:0007669"/>
    <property type="project" value="InterPro"/>
</dbReference>
<organism evidence="3">
    <name type="scientific">Escherichia coli</name>
    <dbReference type="NCBI Taxonomy" id="562"/>
    <lineage>
        <taxon>Bacteria</taxon>
        <taxon>Pseudomonadati</taxon>
        <taxon>Pseudomonadota</taxon>
        <taxon>Gammaproteobacteria</taxon>
        <taxon>Enterobacterales</taxon>
        <taxon>Enterobacteriaceae</taxon>
        <taxon>Escherichia</taxon>
    </lineage>
</organism>
<dbReference type="InterPro" id="IPR001296">
    <property type="entry name" value="Glyco_trans_1"/>
</dbReference>
<keyword evidence="1" id="KW-0808">Transferase</keyword>
<dbReference type="PANTHER" id="PTHR46401">
    <property type="entry name" value="GLYCOSYLTRANSFERASE WBBK-RELATED"/>
    <property type="match status" value="1"/>
</dbReference>
<sequence>MNILLDCRLISNRPTGISRYSEKMLEYYIDKYGMDNIHALVNQKSDKIKCKQIVTTLKPFNIVHWLIFPLWLKKNNYHWIISFHYSGIAYRIENVNSVITVHDLMFELVPNFFNTTLKNLIGKLYYRIIVKKSIMNSDITISVSETTRNDILRLYKKDSKISGEGIFLQAKSDESLLMKYNLESNNYFLYIGNNRPHKNIDFLKKCFQDAKLKNNLNCKLVLVGHAGQSDDDIIYPGILSDEQIVGLYRNAKAFVFPSKYEGFGLPILEALDNKCPVVASDIPAFREFSNNNITYFKLGDKAALADVFNRDYKFDDAEAQEVINRYSWPQTYKNLDRIFGGLI</sequence>
<name>A0A146IDZ1_ECOLX</name>
<proteinExistence type="predicted"/>
<dbReference type="PANTHER" id="PTHR46401:SF2">
    <property type="entry name" value="GLYCOSYLTRANSFERASE WBBK-RELATED"/>
    <property type="match status" value="1"/>
</dbReference>
<protein>
    <submittedName>
        <fullName evidence="3">Putative glycosyltranslocase</fullName>
    </submittedName>
</protein>
<dbReference type="SUPFAM" id="SSF53756">
    <property type="entry name" value="UDP-Glycosyltransferase/glycogen phosphorylase"/>
    <property type="match status" value="1"/>
</dbReference>